<dbReference type="Proteomes" id="UP000242254">
    <property type="component" value="Unassembled WGS sequence"/>
</dbReference>
<organism evidence="2 3">
    <name type="scientific">Rhizopus microsporus ATCC 52813</name>
    <dbReference type="NCBI Taxonomy" id="1340429"/>
    <lineage>
        <taxon>Eukaryota</taxon>
        <taxon>Fungi</taxon>
        <taxon>Fungi incertae sedis</taxon>
        <taxon>Mucoromycota</taxon>
        <taxon>Mucoromycotina</taxon>
        <taxon>Mucoromycetes</taxon>
        <taxon>Mucorales</taxon>
        <taxon>Mucorineae</taxon>
        <taxon>Rhizopodaceae</taxon>
        <taxon>Rhizopus</taxon>
    </lineage>
</organism>
<reference evidence="2 3" key="1">
    <citation type="journal article" date="2016" name="Proc. Natl. Acad. Sci. U.S.A.">
        <title>Lipid metabolic changes in an early divergent fungus govern the establishment of a mutualistic symbiosis with endobacteria.</title>
        <authorList>
            <person name="Lastovetsky O.A."/>
            <person name="Gaspar M.L."/>
            <person name="Mondo S.J."/>
            <person name="LaButti K.M."/>
            <person name="Sandor L."/>
            <person name="Grigoriev I.V."/>
            <person name="Henry S.A."/>
            <person name="Pawlowska T.E."/>
        </authorList>
    </citation>
    <scope>NUCLEOTIDE SEQUENCE [LARGE SCALE GENOMIC DNA]</scope>
    <source>
        <strain evidence="2 3">ATCC 52813</strain>
    </source>
</reference>
<dbReference type="GeneID" id="35442921"/>
<name>A0A2G4T6P9_RHIZD</name>
<dbReference type="EMBL" id="KZ303843">
    <property type="protein sequence ID" value="PHZ16694.1"/>
    <property type="molecule type" value="Genomic_DNA"/>
</dbReference>
<evidence type="ECO:0000313" key="2">
    <source>
        <dbReference type="EMBL" id="PHZ16694.1"/>
    </source>
</evidence>
<proteinExistence type="predicted"/>
<accession>A0A2G4T6P9</accession>
<evidence type="ECO:0000313" key="3">
    <source>
        <dbReference type="Proteomes" id="UP000242254"/>
    </source>
</evidence>
<keyword evidence="1" id="KW-0812">Transmembrane</keyword>
<keyword evidence="1" id="KW-1133">Transmembrane helix</keyword>
<gene>
    <name evidence="2" type="ORF">RHIMIDRAFT_266672</name>
</gene>
<protein>
    <submittedName>
        <fullName evidence="2">Uncharacterized protein</fullName>
    </submittedName>
</protein>
<feature type="transmembrane region" description="Helical" evidence="1">
    <location>
        <begin position="30"/>
        <end position="50"/>
    </location>
</feature>
<dbReference type="AlphaFoldDB" id="A0A2G4T6P9"/>
<dbReference type="RefSeq" id="XP_023470402.1">
    <property type="nucleotide sequence ID" value="XM_023611932.1"/>
</dbReference>
<keyword evidence="3" id="KW-1185">Reference proteome</keyword>
<evidence type="ECO:0000256" key="1">
    <source>
        <dbReference type="SAM" id="Phobius"/>
    </source>
</evidence>
<sequence length="66" mass="7937">MGFVFMNKIDTHIYCSSDQDELERFKTSLFLLYILPLLYIMYSLLTLHLVKKGRYTHPHKKDKNVE</sequence>
<keyword evidence="1" id="KW-0472">Membrane</keyword>